<dbReference type="Pfam" id="PF10988">
    <property type="entry name" value="DUF2807"/>
    <property type="match status" value="1"/>
</dbReference>
<proteinExistence type="predicted"/>
<gene>
    <name evidence="2" type="ORF">MNBD_ALPHA04-695</name>
</gene>
<dbReference type="AlphaFoldDB" id="A0A3B0SHQ9"/>
<sequence length="236" mass="24846">MRKLFLYLLAFGAAMVVQPATAMERNFSIFAFEDIRVTGGVNVIITTGKGPSAKADATTREILDRVNLHKSGSQLVVSVKPKTTNDRNFSADAPVTIHLSSYQVQTITHLGSGKVSLDSLGGRTPRVRVGGFGTLNIGDVDSDRLDVAMTGGGQLSLAGKVRDARIELLGASIFDGSGLTADTLDLVHRGPASSHIAVKREANINNSGTGVIQIDGRPTCRVQSDGSAQITCNPKS</sequence>
<organism evidence="2">
    <name type="scientific">hydrothermal vent metagenome</name>
    <dbReference type="NCBI Taxonomy" id="652676"/>
    <lineage>
        <taxon>unclassified sequences</taxon>
        <taxon>metagenomes</taxon>
        <taxon>ecological metagenomes</taxon>
    </lineage>
</organism>
<reference evidence="2" key="1">
    <citation type="submission" date="2018-06" db="EMBL/GenBank/DDBJ databases">
        <authorList>
            <person name="Zhirakovskaya E."/>
        </authorList>
    </citation>
    <scope>NUCLEOTIDE SEQUENCE</scope>
</reference>
<accession>A0A3B0SHQ9</accession>
<protein>
    <recommendedName>
        <fullName evidence="1">Putative auto-transporter adhesin head GIN domain-containing protein</fullName>
    </recommendedName>
</protein>
<dbReference type="Gene3D" id="2.160.20.120">
    <property type="match status" value="1"/>
</dbReference>
<name>A0A3B0SHQ9_9ZZZZ</name>
<evidence type="ECO:0000259" key="1">
    <source>
        <dbReference type="Pfam" id="PF10988"/>
    </source>
</evidence>
<feature type="domain" description="Putative auto-transporter adhesin head GIN" evidence="1">
    <location>
        <begin position="31"/>
        <end position="218"/>
    </location>
</feature>
<dbReference type="EMBL" id="UOEF01000305">
    <property type="protein sequence ID" value="VAW00457.1"/>
    <property type="molecule type" value="Genomic_DNA"/>
</dbReference>
<dbReference type="InterPro" id="IPR021255">
    <property type="entry name" value="DUF2807"/>
</dbReference>
<evidence type="ECO:0000313" key="2">
    <source>
        <dbReference type="EMBL" id="VAW00457.1"/>
    </source>
</evidence>